<evidence type="ECO:0000313" key="1">
    <source>
        <dbReference type="EMBL" id="CBX28940.1"/>
    </source>
</evidence>
<protein>
    <submittedName>
        <fullName evidence="1">Uncharacterized protein</fullName>
    </submittedName>
</protein>
<dbReference type="EMBL" id="FR695870">
    <property type="protein sequence ID" value="CBX28940.1"/>
    <property type="molecule type" value="Genomic_DNA"/>
</dbReference>
<sequence length="34" mass="3865">MIYLSIIKIPFWGGSNITGTKTDIAEYNNYTLNI</sequence>
<name>E1YE10_9BACT</name>
<gene>
    <name evidence="1" type="ORF">N47_B20860</name>
</gene>
<dbReference type="AlphaFoldDB" id="E1YE10"/>
<accession>E1YE10</accession>
<organism evidence="1">
    <name type="scientific">uncultured Desulfobacterium sp</name>
    <dbReference type="NCBI Taxonomy" id="201089"/>
    <lineage>
        <taxon>Bacteria</taxon>
        <taxon>Pseudomonadati</taxon>
        <taxon>Thermodesulfobacteriota</taxon>
        <taxon>Desulfobacteria</taxon>
        <taxon>Desulfobacterales</taxon>
        <taxon>Desulfobacteriaceae</taxon>
        <taxon>Desulfobacterium</taxon>
        <taxon>environmental samples</taxon>
    </lineage>
</organism>
<reference evidence="1" key="1">
    <citation type="journal article" date="2011" name="Environ. Microbiol.">
        <title>Genomic insights into the metabolic potential of the polycyclic aromatic hydrocarbon degrading sulfate-reducing Deltaproteobacterium N47.</title>
        <authorList>
            <person name="Bergmann F."/>
            <person name="Selesi D."/>
            <person name="Weinmaier T."/>
            <person name="Tischler P."/>
            <person name="Rattei T."/>
            <person name="Meckenstock R.U."/>
        </authorList>
    </citation>
    <scope>NUCLEOTIDE SEQUENCE</scope>
</reference>
<proteinExistence type="predicted"/>